<keyword evidence="5" id="KW-1185">Reference proteome</keyword>
<dbReference type="PANTHER" id="PTHR30466">
    <property type="entry name" value="FLAVIN REDUCTASE"/>
    <property type="match status" value="1"/>
</dbReference>
<dbReference type="Proteomes" id="UP000027222">
    <property type="component" value="Unassembled WGS sequence"/>
</dbReference>
<dbReference type="GO" id="GO:0042602">
    <property type="term" value="F:riboflavin reductase (NADPH) activity"/>
    <property type="evidence" value="ECO:0007669"/>
    <property type="project" value="TreeGrafter"/>
</dbReference>
<dbReference type="OrthoDB" id="2015405at2759"/>
<evidence type="ECO:0000256" key="2">
    <source>
        <dbReference type="SAM" id="MobiDB-lite"/>
    </source>
</evidence>
<dbReference type="STRING" id="685588.A0A067SIW3"/>
<dbReference type="SUPFAM" id="SSF50475">
    <property type="entry name" value="FMN-binding split barrel"/>
    <property type="match status" value="1"/>
</dbReference>
<keyword evidence="1" id="KW-0560">Oxidoreductase</keyword>
<dbReference type="EMBL" id="KL142413">
    <property type="protein sequence ID" value="KDR67669.1"/>
    <property type="molecule type" value="Genomic_DNA"/>
</dbReference>
<evidence type="ECO:0000256" key="1">
    <source>
        <dbReference type="ARBA" id="ARBA00023002"/>
    </source>
</evidence>
<feature type="domain" description="Flavin reductase like" evidence="3">
    <location>
        <begin position="101"/>
        <end position="323"/>
    </location>
</feature>
<feature type="region of interest" description="Disordered" evidence="2">
    <location>
        <begin position="37"/>
        <end position="90"/>
    </location>
</feature>
<protein>
    <recommendedName>
        <fullName evidence="3">Flavin reductase like domain-containing protein</fullName>
    </recommendedName>
</protein>
<evidence type="ECO:0000313" key="5">
    <source>
        <dbReference type="Proteomes" id="UP000027222"/>
    </source>
</evidence>
<organism evidence="4 5">
    <name type="scientific">Galerina marginata (strain CBS 339.88)</name>
    <dbReference type="NCBI Taxonomy" id="685588"/>
    <lineage>
        <taxon>Eukaryota</taxon>
        <taxon>Fungi</taxon>
        <taxon>Dikarya</taxon>
        <taxon>Basidiomycota</taxon>
        <taxon>Agaricomycotina</taxon>
        <taxon>Agaricomycetes</taxon>
        <taxon>Agaricomycetidae</taxon>
        <taxon>Agaricales</taxon>
        <taxon>Agaricineae</taxon>
        <taxon>Strophariaceae</taxon>
        <taxon>Galerina</taxon>
    </lineage>
</organism>
<reference evidence="5" key="1">
    <citation type="journal article" date="2014" name="Proc. Natl. Acad. Sci. U.S.A.">
        <title>Extensive sampling of basidiomycete genomes demonstrates inadequacy of the white-rot/brown-rot paradigm for wood decay fungi.</title>
        <authorList>
            <person name="Riley R."/>
            <person name="Salamov A.A."/>
            <person name="Brown D.W."/>
            <person name="Nagy L.G."/>
            <person name="Floudas D."/>
            <person name="Held B.W."/>
            <person name="Levasseur A."/>
            <person name="Lombard V."/>
            <person name="Morin E."/>
            <person name="Otillar R."/>
            <person name="Lindquist E.A."/>
            <person name="Sun H."/>
            <person name="LaButti K.M."/>
            <person name="Schmutz J."/>
            <person name="Jabbour D."/>
            <person name="Luo H."/>
            <person name="Baker S.E."/>
            <person name="Pisabarro A.G."/>
            <person name="Walton J.D."/>
            <person name="Blanchette R.A."/>
            <person name="Henrissat B."/>
            <person name="Martin F."/>
            <person name="Cullen D."/>
            <person name="Hibbett D.S."/>
            <person name="Grigoriev I.V."/>
        </authorList>
    </citation>
    <scope>NUCLEOTIDE SEQUENCE [LARGE SCALE GENOMIC DNA]</scope>
    <source>
        <strain evidence="5">CBS 339.88</strain>
    </source>
</reference>
<evidence type="ECO:0000313" key="4">
    <source>
        <dbReference type="EMBL" id="KDR67669.1"/>
    </source>
</evidence>
<gene>
    <name evidence="4" type="ORF">GALMADRAFT_257923</name>
</gene>
<dbReference type="PANTHER" id="PTHR30466:SF1">
    <property type="entry name" value="FMN REDUCTASE (NADH) RUTF"/>
    <property type="match status" value="1"/>
</dbReference>
<accession>A0A067SIW3</accession>
<dbReference type="InterPro" id="IPR050268">
    <property type="entry name" value="NADH-dep_flavin_reductase"/>
</dbReference>
<sequence>MSHIRRCRRLALSSRSKVTPWTPTSIQVATRWRAVGTVSASASRPQLRREAKEELGDRDRTSKPTPEVRYHTREREADDTASRIHRKEESKRLKAELRSLLRNIAQPVAVVTSFMPNSRTPTSPANSIDHKKANIYHGATLSSFTSIAMDPYPLVAFALRIPSRMATTLASLSNSSSPSSLPSAQGAAHMVVNLLSASQASTAVTFSRPDLHPTPFHDSSSLEKNGVPYILSQDGLPIINGVVGALSCRLVGGPIPLYDLEFLEQDGKSEPAHGMPVLGKGEAGSELFIARVLRVETVTDGEEVKEGDERTLPLVYHQRNYTTCRKES</sequence>
<evidence type="ECO:0000259" key="3">
    <source>
        <dbReference type="SMART" id="SM00903"/>
    </source>
</evidence>
<proteinExistence type="predicted"/>
<dbReference type="AlphaFoldDB" id="A0A067SIW3"/>
<dbReference type="GO" id="GO:0010181">
    <property type="term" value="F:FMN binding"/>
    <property type="evidence" value="ECO:0007669"/>
    <property type="project" value="InterPro"/>
</dbReference>
<dbReference type="SMART" id="SM00903">
    <property type="entry name" value="Flavin_Reduct"/>
    <property type="match status" value="1"/>
</dbReference>
<dbReference type="InterPro" id="IPR002563">
    <property type="entry name" value="Flavin_Rdtase-like_dom"/>
</dbReference>
<name>A0A067SIW3_GALM3</name>
<dbReference type="Gene3D" id="2.30.110.10">
    <property type="entry name" value="Electron Transport, Fmn-binding Protein, Chain A"/>
    <property type="match status" value="1"/>
</dbReference>
<dbReference type="HOGENOM" id="CLU_073369_0_0_1"/>
<dbReference type="InterPro" id="IPR012349">
    <property type="entry name" value="Split_barrel_FMN-bd"/>
</dbReference>
<dbReference type="Pfam" id="PF01613">
    <property type="entry name" value="Flavin_Reduct"/>
    <property type="match status" value="1"/>
</dbReference>
<feature type="compositionally biased region" description="Basic and acidic residues" evidence="2">
    <location>
        <begin position="47"/>
        <end position="90"/>
    </location>
</feature>